<evidence type="ECO:0000256" key="5">
    <source>
        <dbReference type="ARBA" id="ARBA00022741"/>
    </source>
</evidence>
<evidence type="ECO:0000256" key="9">
    <source>
        <dbReference type="SAM" id="Phobius"/>
    </source>
</evidence>
<dbReference type="GO" id="GO:0140359">
    <property type="term" value="F:ABC-type transporter activity"/>
    <property type="evidence" value="ECO:0007669"/>
    <property type="project" value="InterPro"/>
</dbReference>
<keyword evidence="8 9" id="KW-0472">Membrane</keyword>
<dbReference type="GO" id="GO:0016887">
    <property type="term" value="F:ATP hydrolysis activity"/>
    <property type="evidence" value="ECO:0007669"/>
    <property type="project" value="InterPro"/>
</dbReference>
<dbReference type="EMBL" id="OC918399">
    <property type="protein sequence ID" value="CAD7649326.1"/>
    <property type="molecule type" value="Genomic_DNA"/>
</dbReference>
<evidence type="ECO:0000259" key="10">
    <source>
        <dbReference type="PROSITE" id="PS50929"/>
    </source>
</evidence>
<feature type="transmembrane region" description="Helical" evidence="9">
    <location>
        <begin position="275"/>
        <end position="301"/>
    </location>
</feature>
<feature type="domain" description="ABC transmembrane type-1" evidence="10">
    <location>
        <begin position="37"/>
        <end position="299"/>
    </location>
</feature>
<feature type="transmembrane region" description="Helical" evidence="9">
    <location>
        <begin position="247"/>
        <end position="269"/>
    </location>
</feature>
<proteinExistence type="inferred from homology"/>
<keyword evidence="6" id="KW-0067">ATP-binding</keyword>
<comment type="similarity">
    <text evidence="2">Belongs to the ABC transporter superfamily. ABCC family. Conjugate transporter (TC 3.A.1.208) subfamily.</text>
</comment>
<evidence type="ECO:0000256" key="4">
    <source>
        <dbReference type="ARBA" id="ARBA00022692"/>
    </source>
</evidence>
<evidence type="ECO:0000256" key="7">
    <source>
        <dbReference type="ARBA" id="ARBA00022989"/>
    </source>
</evidence>
<dbReference type="PROSITE" id="PS50929">
    <property type="entry name" value="ABC_TM1F"/>
    <property type="match status" value="1"/>
</dbReference>
<dbReference type="Pfam" id="PF00005">
    <property type="entry name" value="ABC_tran"/>
    <property type="match status" value="1"/>
</dbReference>
<dbReference type="SUPFAM" id="SSF52540">
    <property type="entry name" value="P-loop containing nucleoside triphosphate hydrolases"/>
    <property type="match status" value="1"/>
</dbReference>
<gene>
    <name evidence="11" type="ORF">ONB1V03_LOCUS7226</name>
</gene>
<dbReference type="Pfam" id="PF00664">
    <property type="entry name" value="ABC_membrane"/>
    <property type="match status" value="1"/>
</dbReference>
<keyword evidence="4 9" id="KW-0812">Transmembrane</keyword>
<feature type="transmembrane region" description="Helical" evidence="9">
    <location>
        <begin position="136"/>
        <end position="157"/>
    </location>
</feature>
<dbReference type="FunFam" id="1.20.1560.10:FF:000026">
    <property type="entry name" value="Multidrug resistance-associated protein lethal(2)03659"/>
    <property type="match status" value="1"/>
</dbReference>
<dbReference type="SUPFAM" id="SSF90123">
    <property type="entry name" value="ABC transporter transmembrane region"/>
    <property type="match status" value="1"/>
</dbReference>
<keyword evidence="3" id="KW-0813">Transport</keyword>
<dbReference type="EMBL" id="CAJPVJ010003574">
    <property type="protein sequence ID" value="CAG2167729.1"/>
    <property type="molecule type" value="Genomic_DNA"/>
</dbReference>
<feature type="transmembrane region" description="Helical" evidence="9">
    <location>
        <begin position="163"/>
        <end position="182"/>
    </location>
</feature>
<evidence type="ECO:0000256" key="3">
    <source>
        <dbReference type="ARBA" id="ARBA00022448"/>
    </source>
</evidence>
<keyword evidence="12" id="KW-1185">Reference proteome</keyword>
<dbReference type="PANTHER" id="PTHR24223">
    <property type="entry name" value="ATP-BINDING CASSETTE SUB-FAMILY C"/>
    <property type="match status" value="1"/>
</dbReference>
<dbReference type="AlphaFoldDB" id="A0A7R9LX17"/>
<dbReference type="GO" id="GO:0016020">
    <property type="term" value="C:membrane"/>
    <property type="evidence" value="ECO:0007669"/>
    <property type="project" value="UniProtKB-SubCell"/>
</dbReference>
<dbReference type="Gene3D" id="1.20.1560.10">
    <property type="entry name" value="ABC transporter type 1, transmembrane domain"/>
    <property type="match status" value="1"/>
</dbReference>
<organism evidence="11">
    <name type="scientific">Oppiella nova</name>
    <dbReference type="NCBI Taxonomy" id="334625"/>
    <lineage>
        <taxon>Eukaryota</taxon>
        <taxon>Metazoa</taxon>
        <taxon>Ecdysozoa</taxon>
        <taxon>Arthropoda</taxon>
        <taxon>Chelicerata</taxon>
        <taxon>Arachnida</taxon>
        <taxon>Acari</taxon>
        <taxon>Acariformes</taxon>
        <taxon>Sarcoptiformes</taxon>
        <taxon>Oribatida</taxon>
        <taxon>Brachypylina</taxon>
        <taxon>Oppioidea</taxon>
        <taxon>Oppiidae</taxon>
        <taxon>Oppiella</taxon>
    </lineage>
</organism>
<comment type="subcellular location">
    <subcellularLocation>
        <location evidence="1">Membrane</location>
        <topology evidence="1">Multi-pass membrane protein</topology>
    </subcellularLocation>
</comment>
<dbReference type="InterPro" id="IPR011527">
    <property type="entry name" value="ABC1_TM_dom"/>
</dbReference>
<protein>
    <recommendedName>
        <fullName evidence="10">ABC transmembrane type-1 domain-containing protein</fullName>
    </recommendedName>
</protein>
<evidence type="ECO:0000313" key="12">
    <source>
        <dbReference type="Proteomes" id="UP000728032"/>
    </source>
</evidence>
<dbReference type="Proteomes" id="UP000728032">
    <property type="component" value="Unassembled WGS sequence"/>
</dbReference>
<sequence>MGQRTEESQETKAKSASGYTPGVWLLVLHVRLTLHTISKSIDQLFLDEYRDTNDEKALQNFYVMSAMIIIFGIIYILLYHPYFFKMTRKGMQLRIACCNLVYRKALRLSHKALGKTTVGQMVNLISNDVNRFDNSLIFIPFILTGPLQTLITVLYLYWEGLDWPVFVGCSVLLLYLPFQMFMGRLFSKLRAKTAILTDERIRLMNEIIPSMRVIKMYTWEIPFAKMVEIARRLEVNKIKITSLLRGVNMALFFVSAKVIIFLALVVFILNGGTITAQLVFVAIALFNNARTSLTLFFPYGISQGSEALISMKRIQEFLLLEEKELQSKHIDKTEKINNADDAGVWLDEMSASWAEEDHSEPTLNKISFNVTPGELIVIVGSVGAGKSSILLSVLSEIPITNGHMKVRGKVAYARYSQIINK</sequence>
<dbReference type="PANTHER" id="PTHR24223:SF456">
    <property type="entry name" value="MULTIDRUG RESISTANCE-ASSOCIATED PROTEIN LETHAL(2)03659"/>
    <property type="match status" value="1"/>
</dbReference>
<reference evidence="11" key="1">
    <citation type="submission" date="2020-11" db="EMBL/GenBank/DDBJ databases">
        <authorList>
            <person name="Tran Van P."/>
        </authorList>
    </citation>
    <scope>NUCLEOTIDE SEQUENCE</scope>
</reference>
<evidence type="ECO:0000256" key="2">
    <source>
        <dbReference type="ARBA" id="ARBA00009726"/>
    </source>
</evidence>
<dbReference type="InterPro" id="IPR050173">
    <property type="entry name" value="ABC_transporter_C-like"/>
</dbReference>
<dbReference type="GO" id="GO:0005524">
    <property type="term" value="F:ATP binding"/>
    <property type="evidence" value="ECO:0007669"/>
    <property type="project" value="UniProtKB-KW"/>
</dbReference>
<evidence type="ECO:0000313" key="11">
    <source>
        <dbReference type="EMBL" id="CAD7649326.1"/>
    </source>
</evidence>
<keyword evidence="5" id="KW-0547">Nucleotide-binding</keyword>
<evidence type="ECO:0000256" key="8">
    <source>
        <dbReference type="ARBA" id="ARBA00023136"/>
    </source>
</evidence>
<evidence type="ECO:0000256" key="6">
    <source>
        <dbReference type="ARBA" id="ARBA00022840"/>
    </source>
</evidence>
<dbReference type="Gene3D" id="3.40.50.300">
    <property type="entry name" value="P-loop containing nucleotide triphosphate hydrolases"/>
    <property type="match status" value="1"/>
</dbReference>
<accession>A0A7R9LX17</accession>
<keyword evidence="7 9" id="KW-1133">Transmembrane helix</keyword>
<feature type="transmembrane region" description="Helical" evidence="9">
    <location>
        <begin position="61"/>
        <end position="84"/>
    </location>
</feature>
<dbReference type="InterPro" id="IPR036640">
    <property type="entry name" value="ABC1_TM_sf"/>
</dbReference>
<name>A0A7R9LX17_9ACAR</name>
<dbReference type="OrthoDB" id="6511082at2759"/>
<evidence type="ECO:0000256" key="1">
    <source>
        <dbReference type="ARBA" id="ARBA00004141"/>
    </source>
</evidence>
<dbReference type="InterPro" id="IPR003439">
    <property type="entry name" value="ABC_transporter-like_ATP-bd"/>
</dbReference>
<dbReference type="InterPro" id="IPR027417">
    <property type="entry name" value="P-loop_NTPase"/>
</dbReference>